<sequence>MSIGGAAPDRLTPACPAVGRWCEFCGDGDRPRSVVLRETPAGPLCATACASCEAAAQPWTAAAMRFLVLDHRRHVERAARRGTGSTAEPDDPDRHDAS</sequence>
<accession>A0ABN1Y5Y8</accession>
<reference evidence="2 3" key="1">
    <citation type="journal article" date="2019" name="Int. J. Syst. Evol. Microbiol.">
        <title>The Global Catalogue of Microorganisms (GCM) 10K type strain sequencing project: providing services to taxonomists for standard genome sequencing and annotation.</title>
        <authorList>
            <consortium name="The Broad Institute Genomics Platform"/>
            <consortium name="The Broad Institute Genome Sequencing Center for Infectious Disease"/>
            <person name="Wu L."/>
            <person name="Ma J."/>
        </authorList>
    </citation>
    <scope>NUCLEOTIDE SEQUENCE [LARGE SCALE GENOMIC DNA]</scope>
    <source>
        <strain evidence="2 3">JCM 11896</strain>
    </source>
</reference>
<evidence type="ECO:0000256" key="1">
    <source>
        <dbReference type="SAM" id="MobiDB-lite"/>
    </source>
</evidence>
<dbReference type="EMBL" id="BAAAJK010000042">
    <property type="protein sequence ID" value="GAA1398896.1"/>
    <property type="molecule type" value="Genomic_DNA"/>
</dbReference>
<name>A0ABN1Y5Y8_9PSEU</name>
<proteinExistence type="predicted"/>
<dbReference type="Proteomes" id="UP001501414">
    <property type="component" value="Unassembled WGS sequence"/>
</dbReference>
<evidence type="ECO:0000313" key="2">
    <source>
        <dbReference type="EMBL" id="GAA1398896.1"/>
    </source>
</evidence>
<organism evidence="2 3">
    <name type="scientific">Pseudonocardia kongjuensis</name>
    <dbReference type="NCBI Taxonomy" id="102227"/>
    <lineage>
        <taxon>Bacteria</taxon>
        <taxon>Bacillati</taxon>
        <taxon>Actinomycetota</taxon>
        <taxon>Actinomycetes</taxon>
        <taxon>Pseudonocardiales</taxon>
        <taxon>Pseudonocardiaceae</taxon>
        <taxon>Pseudonocardia</taxon>
    </lineage>
</organism>
<keyword evidence="3" id="KW-1185">Reference proteome</keyword>
<evidence type="ECO:0000313" key="3">
    <source>
        <dbReference type="Proteomes" id="UP001501414"/>
    </source>
</evidence>
<gene>
    <name evidence="2" type="ORF">GCM10009613_53710</name>
</gene>
<feature type="region of interest" description="Disordered" evidence="1">
    <location>
        <begin position="77"/>
        <end position="98"/>
    </location>
</feature>
<evidence type="ECO:0008006" key="4">
    <source>
        <dbReference type="Google" id="ProtNLM"/>
    </source>
</evidence>
<protein>
    <recommendedName>
        <fullName evidence="4">Ferredoxin</fullName>
    </recommendedName>
</protein>
<comment type="caution">
    <text evidence="2">The sequence shown here is derived from an EMBL/GenBank/DDBJ whole genome shotgun (WGS) entry which is preliminary data.</text>
</comment>